<evidence type="ECO:0000256" key="5">
    <source>
        <dbReference type="ARBA" id="ARBA00023136"/>
    </source>
</evidence>
<feature type="transmembrane region" description="Helical" evidence="6">
    <location>
        <begin position="412"/>
        <end position="434"/>
    </location>
</feature>
<keyword evidence="8" id="KW-1185">Reference proteome</keyword>
<name>A0ABV2TXS6_9FLAO</name>
<reference evidence="7 8" key="1">
    <citation type="submission" date="2024-07" db="EMBL/GenBank/DDBJ databases">
        <title>The genome sequence of type strain Sediminicola luteus GDMCC 1.2596T.</title>
        <authorList>
            <person name="Liu Y."/>
        </authorList>
    </citation>
    <scope>NUCLEOTIDE SEQUENCE [LARGE SCALE GENOMIC DNA]</scope>
    <source>
        <strain evidence="7 8">GDMCC 1.2596</strain>
    </source>
</reference>
<dbReference type="InterPro" id="IPR050833">
    <property type="entry name" value="Poly_Biosynth_Transport"/>
</dbReference>
<keyword evidence="3 6" id="KW-0812">Transmembrane</keyword>
<evidence type="ECO:0000256" key="1">
    <source>
        <dbReference type="ARBA" id="ARBA00004651"/>
    </source>
</evidence>
<evidence type="ECO:0000313" key="7">
    <source>
        <dbReference type="EMBL" id="MET7030082.1"/>
    </source>
</evidence>
<evidence type="ECO:0000256" key="2">
    <source>
        <dbReference type="ARBA" id="ARBA00022475"/>
    </source>
</evidence>
<feature type="transmembrane region" description="Helical" evidence="6">
    <location>
        <begin position="281"/>
        <end position="300"/>
    </location>
</feature>
<protein>
    <submittedName>
        <fullName evidence="7">Polysaccharide biosynthesis protein</fullName>
    </submittedName>
</protein>
<dbReference type="CDD" id="cd12082">
    <property type="entry name" value="MATE_like"/>
    <property type="match status" value="1"/>
</dbReference>
<feature type="transmembrane region" description="Helical" evidence="6">
    <location>
        <begin position="173"/>
        <end position="189"/>
    </location>
</feature>
<gene>
    <name evidence="7" type="ORF">ABXZ32_11785</name>
</gene>
<dbReference type="RefSeq" id="WP_354618873.1">
    <property type="nucleotide sequence ID" value="NZ_JBEWYP010000006.1"/>
</dbReference>
<sequence>MNRIYQRLRVSSDRTQNIVKHIGWSTLYKGGSILANFLLVPLTIAYLDQENYGVWLTLSSFVGWFSILDIGLGNGLRNKFAEAKAKGDLLLARAYVSCAYYVIGFIGVGVIAIFLLVNVFVDWTIVFNTSAGLKGDLGILMPIVFAFFILQLVTKLITTIYAADQQHSVQGKIEFFIQVLSLLIVWLLSKTTGSSLLLFGSMFSVLPVVILLGLNVFAFNNRYKDFKPTLKLWERKFIKDITGLGFHFFIIQMATTVLLSTDNIIITNLFAPEEVVPYNVSLKYFSIVLMGYAMVTAPYWSSFTEAYVNKDFEWIKHSVRNIQKLWWAVPFILGIMFLVSDWFYVVWVGDKIKVPTTLSLSMGLYVMMATFQSIYYKFINAVGKIKIQLIISIISIVINIPLSLLFAKTFNLGLAGVILATCFSFAISVVIGPIQYQKLITHNAFGIWNK</sequence>
<evidence type="ECO:0000256" key="3">
    <source>
        <dbReference type="ARBA" id="ARBA00022692"/>
    </source>
</evidence>
<keyword evidence="2" id="KW-1003">Cell membrane</keyword>
<dbReference type="PANTHER" id="PTHR30250">
    <property type="entry name" value="PST FAMILY PREDICTED COLANIC ACID TRANSPORTER"/>
    <property type="match status" value="1"/>
</dbReference>
<keyword evidence="5 6" id="KW-0472">Membrane</keyword>
<feature type="transmembrane region" description="Helical" evidence="6">
    <location>
        <begin position="241"/>
        <end position="261"/>
    </location>
</feature>
<feature type="transmembrane region" description="Helical" evidence="6">
    <location>
        <begin position="52"/>
        <end position="73"/>
    </location>
</feature>
<feature type="transmembrane region" description="Helical" evidence="6">
    <location>
        <begin position="357"/>
        <end position="375"/>
    </location>
</feature>
<comment type="subcellular location">
    <subcellularLocation>
        <location evidence="1">Cell membrane</location>
        <topology evidence="1">Multi-pass membrane protein</topology>
    </subcellularLocation>
</comment>
<evidence type="ECO:0000313" key="8">
    <source>
        <dbReference type="Proteomes" id="UP001549773"/>
    </source>
</evidence>
<evidence type="ECO:0000256" key="6">
    <source>
        <dbReference type="SAM" id="Phobius"/>
    </source>
</evidence>
<keyword evidence="4 6" id="KW-1133">Transmembrane helix</keyword>
<feature type="transmembrane region" description="Helical" evidence="6">
    <location>
        <begin position="137"/>
        <end position="161"/>
    </location>
</feature>
<feature type="transmembrane region" description="Helical" evidence="6">
    <location>
        <begin position="195"/>
        <end position="220"/>
    </location>
</feature>
<proteinExistence type="predicted"/>
<dbReference type="Proteomes" id="UP001549773">
    <property type="component" value="Unassembled WGS sequence"/>
</dbReference>
<dbReference type="PANTHER" id="PTHR30250:SF11">
    <property type="entry name" value="O-ANTIGEN TRANSPORTER-RELATED"/>
    <property type="match status" value="1"/>
</dbReference>
<organism evidence="7 8">
    <name type="scientific">Sediminicola luteus</name>
    <dbReference type="NCBI Taxonomy" id="319238"/>
    <lineage>
        <taxon>Bacteria</taxon>
        <taxon>Pseudomonadati</taxon>
        <taxon>Bacteroidota</taxon>
        <taxon>Flavobacteriia</taxon>
        <taxon>Flavobacteriales</taxon>
        <taxon>Flavobacteriaceae</taxon>
        <taxon>Sediminicola</taxon>
    </lineage>
</organism>
<accession>A0ABV2TXS6</accession>
<feature type="transmembrane region" description="Helical" evidence="6">
    <location>
        <begin position="94"/>
        <end position="117"/>
    </location>
</feature>
<evidence type="ECO:0000256" key="4">
    <source>
        <dbReference type="ARBA" id="ARBA00022989"/>
    </source>
</evidence>
<dbReference type="EMBL" id="JBEWYP010000006">
    <property type="protein sequence ID" value="MET7030082.1"/>
    <property type="molecule type" value="Genomic_DNA"/>
</dbReference>
<feature type="transmembrane region" description="Helical" evidence="6">
    <location>
        <begin position="325"/>
        <end position="345"/>
    </location>
</feature>
<feature type="transmembrane region" description="Helical" evidence="6">
    <location>
        <begin position="21"/>
        <end position="46"/>
    </location>
</feature>
<feature type="transmembrane region" description="Helical" evidence="6">
    <location>
        <begin position="387"/>
        <end position="406"/>
    </location>
</feature>
<comment type="caution">
    <text evidence="7">The sequence shown here is derived from an EMBL/GenBank/DDBJ whole genome shotgun (WGS) entry which is preliminary data.</text>
</comment>